<organism evidence="1 2">
    <name type="scientific">Paramuricea clavata</name>
    <name type="common">Red gorgonian</name>
    <name type="synonym">Violescent sea-whip</name>
    <dbReference type="NCBI Taxonomy" id="317549"/>
    <lineage>
        <taxon>Eukaryota</taxon>
        <taxon>Metazoa</taxon>
        <taxon>Cnidaria</taxon>
        <taxon>Anthozoa</taxon>
        <taxon>Octocorallia</taxon>
        <taxon>Malacalcyonacea</taxon>
        <taxon>Plexauridae</taxon>
        <taxon>Paramuricea</taxon>
    </lineage>
</organism>
<name>A0A7D9E5L2_PARCT</name>
<keyword evidence="2" id="KW-1185">Reference proteome</keyword>
<dbReference type="EMBL" id="CACRXK020004317">
    <property type="protein sequence ID" value="CAB4002303.1"/>
    <property type="molecule type" value="Genomic_DNA"/>
</dbReference>
<dbReference type="Proteomes" id="UP001152795">
    <property type="component" value="Unassembled WGS sequence"/>
</dbReference>
<evidence type="ECO:0000313" key="1">
    <source>
        <dbReference type="EMBL" id="CAB4002303.1"/>
    </source>
</evidence>
<dbReference type="AlphaFoldDB" id="A0A7D9E5L2"/>
<evidence type="ECO:0000313" key="2">
    <source>
        <dbReference type="Proteomes" id="UP001152795"/>
    </source>
</evidence>
<accession>A0A7D9E5L2</accession>
<gene>
    <name evidence="1" type="ORF">PACLA_8A077239</name>
</gene>
<protein>
    <submittedName>
        <fullName evidence="1">Uncharacterized protein</fullName>
    </submittedName>
</protein>
<comment type="caution">
    <text evidence="1">The sequence shown here is derived from an EMBL/GenBank/DDBJ whole genome shotgun (WGS) entry which is preliminary data.</text>
</comment>
<proteinExistence type="predicted"/>
<reference evidence="1" key="1">
    <citation type="submission" date="2020-04" db="EMBL/GenBank/DDBJ databases">
        <authorList>
            <person name="Alioto T."/>
            <person name="Alioto T."/>
            <person name="Gomez Garrido J."/>
        </authorList>
    </citation>
    <scope>NUCLEOTIDE SEQUENCE</scope>
    <source>
        <strain evidence="1">A484AB</strain>
    </source>
</reference>
<sequence>MGNKSFRCWAAGHHASVENGPPASVKKCKDMEEAIKEANEYVEKNRKDGFCTVGSDCFLQCWQLKKGCKAKFEKTSQNMFLCYYHGELSIDEKTKAEIDNVENYDWTYLYYEK</sequence>